<organism evidence="1 2">
    <name type="scientific">Tropilaelaps mercedesae</name>
    <dbReference type="NCBI Taxonomy" id="418985"/>
    <lineage>
        <taxon>Eukaryota</taxon>
        <taxon>Metazoa</taxon>
        <taxon>Ecdysozoa</taxon>
        <taxon>Arthropoda</taxon>
        <taxon>Chelicerata</taxon>
        <taxon>Arachnida</taxon>
        <taxon>Acari</taxon>
        <taxon>Parasitiformes</taxon>
        <taxon>Mesostigmata</taxon>
        <taxon>Gamasina</taxon>
        <taxon>Dermanyssoidea</taxon>
        <taxon>Laelapidae</taxon>
        <taxon>Tropilaelaps</taxon>
    </lineage>
</organism>
<name>A0A1V9XZW1_9ACAR</name>
<keyword evidence="2" id="KW-1185">Reference proteome</keyword>
<comment type="caution">
    <text evidence="1">The sequence shown here is derived from an EMBL/GenBank/DDBJ whole genome shotgun (WGS) entry which is preliminary data.</text>
</comment>
<dbReference type="EMBL" id="MNPL01001586">
    <property type="protein sequence ID" value="OQR79011.1"/>
    <property type="molecule type" value="Genomic_DNA"/>
</dbReference>
<dbReference type="InParanoid" id="A0A1V9XZW1"/>
<evidence type="ECO:0000313" key="1">
    <source>
        <dbReference type="EMBL" id="OQR79011.1"/>
    </source>
</evidence>
<reference evidence="1 2" key="1">
    <citation type="journal article" date="2017" name="Gigascience">
        <title>Draft genome of the honey bee ectoparasitic mite, Tropilaelaps mercedesae, is shaped by the parasitic life history.</title>
        <authorList>
            <person name="Dong X."/>
            <person name="Armstrong S.D."/>
            <person name="Xia D."/>
            <person name="Makepeace B.L."/>
            <person name="Darby A.C."/>
            <person name="Kadowaki T."/>
        </authorList>
    </citation>
    <scope>NUCLEOTIDE SEQUENCE [LARGE SCALE GENOMIC DNA]</scope>
    <source>
        <strain evidence="1">Wuxi-XJTLU</strain>
    </source>
</reference>
<sequence length="59" mass="6328">KTPHTLHTALPYSSSPQLRGGVVPLRASGSSRVESSAVDFFLISLRHIRNLGTVSESLP</sequence>
<dbReference type="AlphaFoldDB" id="A0A1V9XZW1"/>
<dbReference type="Proteomes" id="UP000192247">
    <property type="component" value="Unassembled WGS sequence"/>
</dbReference>
<proteinExistence type="predicted"/>
<gene>
    <name evidence="1" type="ORF">BIW11_06028</name>
</gene>
<feature type="non-terminal residue" evidence="1">
    <location>
        <position position="1"/>
    </location>
</feature>
<evidence type="ECO:0000313" key="2">
    <source>
        <dbReference type="Proteomes" id="UP000192247"/>
    </source>
</evidence>
<protein>
    <submittedName>
        <fullName evidence="1">Uncharacterized protein</fullName>
    </submittedName>
</protein>
<accession>A0A1V9XZW1</accession>